<keyword evidence="7" id="KW-1003">Cell membrane</keyword>
<feature type="transmembrane region" description="Helical" evidence="13">
    <location>
        <begin position="413"/>
        <end position="433"/>
    </location>
</feature>
<sequence>MSEFSKSLCKIAVPVTLQSMLQASFSIIDQIMIGQLGEINISAVGLYGNFSLIFHVVTGTVGTVAGILTAQFIGAKDMKEAWSSFDISMVFAVIISALFLFASGVFPTHILGLYTKDADIINMGAVYFRIVAFSYIPMAISIILSTWLRCKEHAVIPFLASLLAVGINTGLNYILIFGKAGFSPMGIKGAAIATLVSQLFNLVFIFIGFIVCIKKDGDKPILSLHFKRISIPDYFIMVIPILVSEFLWSLGQNVETGVYGHLDTANLAAYMLTAPIQGLVMGALSGLSAAAGVMVGKRLGKKEYEEAYRESGKIMIAGLIGAVFISSILILLAGVYTGFYQVDNNVKELGKILLIIFALYAPVKVENMILGGGIIRSGGNTKIIMIIDIIGTWCIGIPLCMLAAYVFKWGIVGVYTLLTTEEIFRLVVSLVIFKKRTWMVSLS</sequence>
<dbReference type="InterPro" id="IPR048279">
    <property type="entry name" value="MdtK-like"/>
</dbReference>
<keyword evidence="11 13" id="KW-0472">Membrane</keyword>
<dbReference type="GO" id="GO:0042910">
    <property type="term" value="F:xenobiotic transmembrane transporter activity"/>
    <property type="evidence" value="ECO:0007669"/>
    <property type="project" value="InterPro"/>
</dbReference>
<evidence type="ECO:0000256" key="10">
    <source>
        <dbReference type="ARBA" id="ARBA00023065"/>
    </source>
</evidence>
<feature type="transmembrane region" description="Helical" evidence="13">
    <location>
        <begin position="85"/>
        <end position="106"/>
    </location>
</feature>
<keyword evidence="5" id="KW-0813">Transport</keyword>
<feature type="transmembrane region" description="Helical" evidence="13">
    <location>
        <begin position="234"/>
        <end position="251"/>
    </location>
</feature>
<evidence type="ECO:0000313" key="14">
    <source>
        <dbReference type="EMBL" id="RRJ24886.1"/>
    </source>
</evidence>
<dbReference type="NCBIfam" id="TIGR00797">
    <property type="entry name" value="matE"/>
    <property type="match status" value="1"/>
</dbReference>
<comment type="caution">
    <text evidence="14">The sequence shown here is derived from an EMBL/GenBank/DDBJ whole genome shotgun (WGS) entry which is preliminary data.</text>
</comment>
<evidence type="ECO:0000256" key="2">
    <source>
        <dbReference type="ARBA" id="ARBA00004651"/>
    </source>
</evidence>
<comment type="function">
    <text evidence="1">Multidrug efflux pump.</text>
</comment>
<dbReference type="OrthoDB" id="9780160at2"/>
<evidence type="ECO:0000256" key="1">
    <source>
        <dbReference type="ARBA" id="ARBA00003408"/>
    </source>
</evidence>
<dbReference type="Pfam" id="PF01554">
    <property type="entry name" value="MatE"/>
    <property type="match status" value="2"/>
</dbReference>
<name>A0A3P3QUH3_9FIRM</name>
<dbReference type="GO" id="GO:0015297">
    <property type="term" value="F:antiporter activity"/>
    <property type="evidence" value="ECO:0007669"/>
    <property type="project" value="UniProtKB-KW"/>
</dbReference>
<dbReference type="EMBL" id="RRCO01000005">
    <property type="protein sequence ID" value="RRJ24886.1"/>
    <property type="molecule type" value="Genomic_DNA"/>
</dbReference>
<feature type="transmembrane region" description="Helical" evidence="13">
    <location>
        <begin position="52"/>
        <end position="73"/>
    </location>
</feature>
<keyword evidence="6" id="KW-0050">Antiport</keyword>
<keyword evidence="9 13" id="KW-1133">Transmembrane helix</keyword>
<dbReference type="Proteomes" id="UP000272490">
    <property type="component" value="Unassembled WGS sequence"/>
</dbReference>
<evidence type="ECO:0000256" key="12">
    <source>
        <dbReference type="ARBA" id="ARBA00031636"/>
    </source>
</evidence>
<keyword evidence="10" id="KW-0406">Ion transport</keyword>
<evidence type="ECO:0000256" key="9">
    <source>
        <dbReference type="ARBA" id="ARBA00022989"/>
    </source>
</evidence>
<dbReference type="GO" id="GO:0005886">
    <property type="term" value="C:plasma membrane"/>
    <property type="evidence" value="ECO:0007669"/>
    <property type="project" value="UniProtKB-SubCell"/>
</dbReference>
<dbReference type="PANTHER" id="PTHR43298:SF2">
    <property type="entry name" value="FMN_FAD EXPORTER YEEO-RELATED"/>
    <property type="match status" value="1"/>
</dbReference>
<evidence type="ECO:0000256" key="3">
    <source>
        <dbReference type="ARBA" id="ARBA00010199"/>
    </source>
</evidence>
<dbReference type="GO" id="GO:0006811">
    <property type="term" value="P:monoatomic ion transport"/>
    <property type="evidence" value="ECO:0007669"/>
    <property type="project" value="UniProtKB-KW"/>
</dbReference>
<accession>A0A3P3QUH3</accession>
<dbReference type="RefSeq" id="WP_128674765.1">
    <property type="nucleotide sequence ID" value="NZ_RRCO01000005.1"/>
</dbReference>
<organism evidence="14 15">
    <name type="scientific">Lachnoanaerobaculum gingivalis</name>
    <dbReference type="NCBI Taxonomy" id="2490855"/>
    <lineage>
        <taxon>Bacteria</taxon>
        <taxon>Bacillati</taxon>
        <taxon>Bacillota</taxon>
        <taxon>Clostridia</taxon>
        <taxon>Lachnospirales</taxon>
        <taxon>Lachnospiraceae</taxon>
        <taxon>Lachnoanaerobaculum</taxon>
    </lineage>
</organism>
<keyword evidence="8 13" id="KW-0812">Transmembrane</keyword>
<evidence type="ECO:0000256" key="7">
    <source>
        <dbReference type="ARBA" id="ARBA00022475"/>
    </source>
</evidence>
<evidence type="ECO:0000256" key="13">
    <source>
        <dbReference type="SAM" id="Phobius"/>
    </source>
</evidence>
<feature type="transmembrane region" description="Helical" evidence="13">
    <location>
        <begin position="352"/>
        <end position="371"/>
    </location>
</feature>
<keyword evidence="15" id="KW-1185">Reference proteome</keyword>
<evidence type="ECO:0000313" key="15">
    <source>
        <dbReference type="Proteomes" id="UP000272490"/>
    </source>
</evidence>
<feature type="transmembrane region" description="Helical" evidence="13">
    <location>
        <begin position="271"/>
        <end position="295"/>
    </location>
</feature>
<dbReference type="AlphaFoldDB" id="A0A3P3QUH3"/>
<reference evidence="14 15" key="1">
    <citation type="submission" date="2018-11" db="EMBL/GenBank/DDBJ databases">
        <title>Genome sequencing of Lachnoanaerobaculum sp. KCOM 2030 (= ChDC B114).</title>
        <authorList>
            <person name="Kook J.-K."/>
            <person name="Park S.-N."/>
            <person name="Lim Y.K."/>
        </authorList>
    </citation>
    <scope>NUCLEOTIDE SEQUENCE [LARGE SCALE GENOMIC DNA]</scope>
    <source>
        <strain evidence="14 15">KCOM 2030</strain>
    </source>
</reference>
<evidence type="ECO:0000256" key="11">
    <source>
        <dbReference type="ARBA" id="ARBA00023136"/>
    </source>
</evidence>
<gene>
    <name evidence="14" type="ORF">EHV10_11500</name>
</gene>
<proteinExistence type="inferred from homology"/>
<comment type="subcellular location">
    <subcellularLocation>
        <location evidence="2">Cell membrane</location>
        <topology evidence="2">Multi-pass membrane protein</topology>
    </subcellularLocation>
</comment>
<dbReference type="PANTHER" id="PTHR43298">
    <property type="entry name" value="MULTIDRUG RESISTANCE PROTEIN NORM-RELATED"/>
    <property type="match status" value="1"/>
</dbReference>
<dbReference type="PIRSF" id="PIRSF006603">
    <property type="entry name" value="DinF"/>
    <property type="match status" value="1"/>
</dbReference>
<feature type="transmembrane region" description="Helical" evidence="13">
    <location>
        <begin position="190"/>
        <end position="213"/>
    </location>
</feature>
<feature type="transmembrane region" description="Helical" evidence="13">
    <location>
        <begin position="155"/>
        <end position="178"/>
    </location>
</feature>
<feature type="transmembrane region" description="Helical" evidence="13">
    <location>
        <begin position="383"/>
        <end position="407"/>
    </location>
</feature>
<dbReference type="InterPro" id="IPR002528">
    <property type="entry name" value="MATE_fam"/>
</dbReference>
<feature type="transmembrane region" description="Helical" evidence="13">
    <location>
        <begin position="126"/>
        <end position="148"/>
    </location>
</feature>
<dbReference type="InterPro" id="IPR050222">
    <property type="entry name" value="MATE_MdtK"/>
</dbReference>
<comment type="similarity">
    <text evidence="3">Belongs to the multi antimicrobial extrusion (MATE) (TC 2.A.66.1) family.</text>
</comment>
<evidence type="ECO:0000256" key="4">
    <source>
        <dbReference type="ARBA" id="ARBA00020268"/>
    </source>
</evidence>
<evidence type="ECO:0000256" key="6">
    <source>
        <dbReference type="ARBA" id="ARBA00022449"/>
    </source>
</evidence>
<evidence type="ECO:0000256" key="8">
    <source>
        <dbReference type="ARBA" id="ARBA00022692"/>
    </source>
</evidence>
<evidence type="ECO:0000256" key="5">
    <source>
        <dbReference type="ARBA" id="ARBA00022448"/>
    </source>
</evidence>
<feature type="transmembrane region" description="Helical" evidence="13">
    <location>
        <begin position="316"/>
        <end position="340"/>
    </location>
</feature>
<protein>
    <recommendedName>
        <fullName evidence="4">Probable multidrug resistance protein NorM</fullName>
    </recommendedName>
    <alternativeName>
        <fullName evidence="12">Multidrug-efflux transporter</fullName>
    </alternativeName>
</protein>